<comment type="caution">
    <text evidence="1">The sequence shown here is derived from an EMBL/GenBank/DDBJ whole genome shotgun (WGS) entry which is preliminary data.</text>
</comment>
<dbReference type="InParanoid" id="S7W961"/>
<evidence type="ECO:0000313" key="2">
    <source>
        <dbReference type="Proteomes" id="UP000014978"/>
    </source>
</evidence>
<dbReference type="HOGENOM" id="CLU_1571652_0_0_1"/>
<name>S7W961_SPRLO</name>
<reference evidence="2" key="1">
    <citation type="journal article" date="2013" name="PLoS Genet.">
        <title>The genome of Spraguea lophii and the basis of host-microsporidian interactions.</title>
        <authorList>
            <person name="Campbell S.E."/>
            <person name="Williams T.A."/>
            <person name="Yousuf A."/>
            <person name="Soanes D.M."/>
            <person name="Paszkiewicz K.H."/>
            <person name="Williams B.A.P."/>
        </authorList>
    </citation>
    <scope>NUCLEOTIDE SEQUENCE [LARGE SCALE GENOMIC DNA]</scope>
    <source>
        <strain evidence="2">42_110</strain>
    </source>
</reference>
<dbReference type="EMBL" id="ATCN01000922">
    <property type="protein sequence ID" value="EPR78237.1"/>
    <property type="molecule type" value="Genomic_DNA"/>
</dbReference>
<evidence type="ECO:0000313" key="1">
    <source>
        <dbReference type="EMBL" id="EPR78237.1"/>
    </source>
</evidence>
<proteinExistence type="predicted"/>
<sequence>MLKFPYYDKMILKNKILLEKIEISIETLLDEFKENPTLPNLLLFPTKYSFTITPFHSKNKEKIFYFILFSYILLNLEEEDNGKIISFYTFILFQFFFKANKQFKIFITEKQIKIIKENNTWNQMNNKCYDKLLEENGFIIFKIEFNLDEEINAIEKEVEKYERYFNDNMF</sequence>
<dbReference type="VEuPathDB" id="MicrosporidiaDB:SLOPH_2448"/>
<keyword evidence="2" id="KW-1185">Reference proteome</keyword>
<dbReference type="AlphaFoldDB" id="S7W961"/>
<organism evidence="1 2">
    <name type="scientific">Spraguea lophii (strain 42_110)</name>
    <name type="common">Microsporidian parasite</name>
    <dbReference type="NCBI Taxonomy" id="1358809"/>
    <lineage>
        <taxon>Eukaryota</taxon>
        <taxon>Fungi</taxon>
        <taxon>Fungi incertae sedis</taxon>
        <taxon>Microsporidia</taxon>
        <taxon>Spragueidae</taxon>
        <taxon>Spraguea</taxon>
    </lineage>
</organism>
<accession>S7W961</accession>
<protein>
    <submittedName>
        <fullName evidence="1">Uncharacterized protein</fullName>
    </submittedName>
</protein>
<gene>
    <name evidence="1" type="ORF">SLOPH_2448</name>
</gene>
<dbReference type="Proteomes" id="UP000014978">
    <property type="component" value="Unassembled WGS sequence"/>
</dbReference>